<evidence type="ECO:0000313" key="3">
    <source>
        <dbReference type="EMBL" id="KAB2589428.1"/>
    </source>
</evidence>
<evidence type="ECO:0000313" key="4">
    <source>
        <dbReference type="Proteomes" id="UP000326907"/>
    </source>
</evidence>
<dbReference type="RefSeq" id="WP_151512660.1">
    <property type="nucleotide sequence ID" value="NZ_JBMVCA010000003.1"/>
</dbReference>
<gene>
    <name evidence="3" type="ORF">F5983_27295</name>
</gene>
<dbReference type="GO" id="GO:1990189">
    <property type="term" value="F:protein N-terminal-serine acetyltransferase activity"/>
    <property type="evidence" value="ECO:0007669"/>
    <property type="project" value="TreeGrafter"/>
</dbReference>
<dbReference type="SUPFAM" id="SSF55729">
    <property type="entry name" value="Acyl-CoA N-acyltransferases (Nat)"/>
    <property type="match status" value="1"/>
</dbReference>
<accession>A0A5N5EF07</accession>
<reference evidence="3 4" key="1">
    <citation type="submission" date="2019-09" db="EMBL/GenBank/DDBJ databases">
        <authorList>
            <person name="Liu P."/>
        </authorList>
    </citation>
    <scope>NUCLEOTIDE SEQUENCE [LARGE SCALE GENOMIC DNA]</scope>
    <source>
        <strain evidence="3 4">TRM68085</strain>
    </source>
</reference>
<dbReference type="InterPro" id="IPR016181">
    <property type="entry name" value="Acyl_CoA_acyltransferase"/>
</dbReference>
<dbReference type="Pfam" id="PF13302">
    <property type="entry name" value="Acetyltransf_3"/>
    <property type="match status" value="1"/>
</dbReference>
<dbReference type="Proteomes" id="UP000326907">
    <property type="component" value="Unassembled WGS sequence"/>
</dbReference>
<comment type="caution">
    <text evidence="3">The sequence shown here is derived from an EMBL/GenBank/DDBJ whole genome shotgun (WGS) entry which is preliminary data.</text>
</comment>
<dbReference type="PANTHER" id="PTHR43441">
    <property type="entry name" value="RIBOSOMAL-PROTEIN-SERINE ACETYLTRANSFERASE"/>
    <property type="match status" value="1"/>
</dbReference>
<dbReference type="InterPro" id="IPR051908">
    <property type="entry name" value="Ribosomal_N-acetyltransferase"/>
</dbReference>
<dbReference type="PANTHER" id="PTHR43441:SF10">
    <property type="entry name" value="ACETYLTRANSFERASE"/>
    <property type="match status" value="1"/>
</dbReference>
<dbReference type="PROSITE" id="PS51186">
    <property type="entry name" value="GNAT"/>
    <property type="match status" value="1"/>
</dbReference>
<feature type="region of interest" description="Disordered" evidence="1">
    <location>
        <begin position="188"/>
        <end position="218"/>
    </location>
</feature>
<sequence>MNDHGGTAGGTHGPGTTLTAGTLLMRPWREEDVPALLEAYDDPAMRQWIRLPASTPEEAARWLELQYEGWASGTRFSFAVTDTARGGELVGNLALKRPGPGPERAEVGYWTAAWARGRGVAPQALEALTDWAFTTFAAEGLVRLELLHQVDNVASCRVAEKSGYAFAELLSALPPEFPLDGHLHVRRAPLRGSPGAGVTAQRGEAEPGVSPAGSSDSR</sequence>
<dbReference type="CDD" id="cd04301">
    <property type="entry name" value="NAT_SF"/>
    <property type="match status" value="1"/>
</dbReference>
<dbReference type="AlphaFoldDB" id="A0A5N5EF07"/>
<name>A0A5N5EF07_9ACTN</name>
<evidence type="ECO:0000256" key="1">
    <source>
        <dbReference type="SAM" id="MobiDB-lite"/>
    </source>
</evidence>
<dbReference type="GO" id="GO:0005737">
    <property type="term" value="C:cytoplasm"/>
    <property type="evidence" value="ECO:0007669"/>
    <property type="project" value="TreeGrafter"/>
</dbReference>
<organism evidence="3 4">
    <name type="scientific">Streptomyces arboris</name>
    <dbReference type="NCBI Taxonomy" id="2600619"/>
    <lineage>
        <taxon>Bacteria</taxon>
        <taxon>Bacillati</taxon>
        <taxon>Actinomycetota</taxon>
        <taxon>Actinomycetes</taxon>
        <taxon>Kitasatosporales</taxon>
        <taxon>Streptomycetaceae</taxon>
        <taxon>Streptomyces</taxon>
    </lineage>
</organism>
<protein>
    <submittedName>
        <fullName evidence="3">GNAT family N-acetyltransferase</fullName>
    </submittedName>
</protein>
<keyword evidence="3" id="KW-0808">Transferase</keyword>
<evidence type="ECO:0000259" key="2">
    <source>
        <dbReference type="PROSITE" id="PS51186"/>
    </source>
</evidence>
<proteinExistence type="predicted"/>
<keyword evidence="4" id="KW-1185">Reference proteome</keyword>
<dbReference type="Gene3D" id="3.40.630.30">
    <property type="match status" value="1"/>
</dbReference>
<dbReference type="GO" id="GO:0008999">
    <property type="term" value="F:protein-N-terminal-alanine acetyltransferase activity"/>
    <property type="evidence" value="ECO:0007669"/>
    <property type="project" value="TreeGrafter"/>
</dbReference>
<dbReference type="InterPro" id="IPR000182">
    <property type="entry name" value="GNAT_dom"/>
</dbReference>
<feature type="domain" description="N-acetyltransferase" evidence="2">
    <location>
        <begin position="23"/>
        <end position="180"/>
    </location>
</feature>
<dbReference type="EMBL" id="VYUA01000031">
    <property type="protein sequence ID" value="KAB2589428.1"/>
    <property type="molecule type" value="Genomic_DNA"/>
</dbReference>